<feature type="signal peptide" evidence="1">
    <location>
        <begin position="1"/>
        <end position="16"/>
    </location>
</feature>
<proteinExistence type="predicted"/>
<dbReference type="AlphaFoldDB" id="A0A3P7LUU5"/>
<feature type="chain" id="PRO_5017987486" description="Cystatin domain-containing protein" evidence="1">
    <location>
        <begin position="17"/>
        <end position="99"/>
    </location>
</feature>
<reference evidence="2 3" key="1">
    <citation type="submission" date="2018-11" db="EMBL/GenBank/DDBJ databases">
        <authorList>
            <consortium name="Pathogen Informatics"/>
        </authorList>
    </citation>
    <scope>NUCLEOTIDE SEQUENCE [LARGE SCALE GENOMIC DNA]</scope>
</reference>
<keyword evidence="3" id="KW-1185">Reference proteome</keyword>
<gene>
    <name evidence="2" type="ORF">DILT_LOCUS5792</name>
</gene>
<protein>
    <recommendedName>
        <fullName evidence="4">Cystatin domain-containing protein</fullName>
    </recommendedName>
</protein>
<organism evidence="2 3">
    <name type="scientific">Dibothriocephalus latus</name>
    <name type="common">Fish tapeworm</name>
    <name type="synonym">Diphyllobothrium latum</name>
    <dbReference type="NCBI Taxonomy" id="60516"/>
    <lineage>
        <taxon>Eukaryota</taxon>
        <taxon>Metazoa</taxon>
        <taxon>Spiralia</taxon>
        <taxon>Lophotrochozoa</taxon>
        <taxon>Platyhelminthes</taxon>
        <taxon>Cestoda</taxon>
        <taxon>Eucestoda</taxon>
        <taxon>Diphyllobothriidea</taxon>
        <taxon>Diphyllobothriidae</taxon>
        <taxon>Dibothriocephalus</taxon>
    </lineage>
</organism>
<evidence type="ECO:0000313" key="2">
    <source>
        <dbReference type="EMBL" id="VDN09961.1"/>
    </source>
</evidence>
<name>A0A3P7LUU5_DIBLA</name>
<dbReference type="OrthoDB" id="6223418at2759"/>
<dbReference type="Proteomes" id="UP000281553">
    <property type="component" value="Unassembled WGS sequence"/>
</dbReference>
<evidence type="ECO:0000256" key="1">
    <source>
        <dbReference type="SAM" id="SignalP"/>
    </source>
</evidence>
<keyword evidence="1" id="KW-0732">Signal</keyword>
<evidence type="ECO:0000313" key="3">
    <source>
        <dbReference type="Proteomes" id="UP000281553"/>
    </source>
</evidence>
<accession>A0A3P7LUU5</accession>
<sequence>MRVYMLVLVCADLALTCPSISHVEEEEEMEMETTQVVSGQLFQWYMNVSLAKAPEHDQNCVQDLCPDGCPDGKMYRVSAWLRGGAESAEKKYVFTFEDA</sequence>
<evidence type="ECO:0008006" key="4">
    <source>
        <dbReference type="Google" id="ProtNLM"/>
    </source>
</evidence>
<dbReference type="EMBL" id="UYRU01048152">
    <property type="protein sequence ID" value="VDN09961.1"/>
    <property type="molecule type" value="Genomic_DNA"/>
</dbReference>